<dbReference type="EMBL" id="KE345359">
    <property type="protein sequence ID" value="EXC02510.1"/>
    <property type="molecule type" value="Genomic_DNA"/>
</dbReference>
<protein>
    <recommendedName>
        <fullName evidence="4">DUF789 domain-containing protein</fullName>
    </recommendedName>
</protein>
<dbReference type="PANTHER" id="PTHR31343:SF29">
    <property type="entry name" value="DUF789 DOMAIN-CONTAINING PROTEIN"/>
    <property type="match status" value="1"/>
</dbReference>
<dbReference type="InterPro" id="IPR008507">
    <property type="entry name" value="DUF789"/>
</dbReference>
<organism evidence="2 3">
    <name type="scientific">Morus notabilis</name>
    <dbReference type="NCBI Taxonomy" id="981085"/>
    <lineage>
        <taxon>Eukaryota</taxon>
        <taxon>Viridiplantae</taxon>
        <taxon>Streptophyta</taxon>
        <taxon>Embryophyta</taxon>
        <taxon>Tracheophyta</taxon>
        <taxon>Spermatophyta</taxon>
        <taxon>Magnoliopsida</taxon>
        <taxon>eudicotyledons</taxon>
        <taxon>Gunneridae</taxon>
        <taxon>Pentapetalae</taxon>
        <taxon>rosids</taxon>
        <taxon>fabids</taxon>
        <taxon>Rosales</taxon>
        <taxon>Moraceae</taxon>
        <taxon>Moreae</taxon>
        <taxon>Morus</taxon>
    </lineage>
</organism>
<dbReference type="Pfam" id="PF05623">
    <property type="entry name" value="DUF789"/>
    <property type="match status" value="1"/>
</dbReference>
<dbReference type="eggNOG" id="ENOG502QQ4H">
    <property type="taxonomic scope" value="Eukaryota"/>
</dbReference>
<proteinExistence type="predicted"/>
<dbReference type="AlphaFoldDB" id="W9RQ58"/>
<evidence type="ECO:0000256" key="1">
    <source>
        <dbReference type="SAM" id="MobiDB-lite"/>
    </source>
</evidence>
<evidence type="ECO:0000313" key="2">
    <source>
        <dbReference type="EMBL" id="EXC02510.1"/>
    </source>
</evidence>
<accession>W9RQ58</accession>
<dbReference type="Proteomes" id="UP000030645">
    <property type="component" value="Unassembled WGS sequence"/>
</dbReference>
<evidence type="ECO:0008006" key="4">
    <source>
        <dbReference type="Google" id="ProtNLM"/>
    </source>
</evidence>
<sequence length="451" mass="50572">MSFDSGFDDNSSATRTGQSNLERFLHCVTPSVPSRTLLQSCINGLNSFWHPVCKDKVEYFTLGDLWDCYSEWSAFGAGTPVLLSTGETVLQYYVPYLSAIQIYCNKSAVASRNRREDGDSSTGFESDSWSDDTGSDKLSRSFSNNSTKAWSVVSEDSSFDLETSWTGKDKLGWLYLHYVEMSSPYWRPPLVDKINELAHDHPAITSLKSVDLSPASWMAVAWYPIYHIPCRKNEKDLSASFLTYHTLSSSFQGAFTDEDNGADRETVWEERSTADILGRISLPPFGIATYKMEGDLWLKQEASDHERIVNLYSAADSWLRQLNVYHHDFNFFTHHCGHFHAINENLNQIWFMFLISSHHSPWSSSCFLPCTEPHPSNFLGGLDFTKSPFEPPASDLRRDHFCESLVVRSDVAANNGDDNTLGTNGVDVVATGNATTCAASTRKVVDALVLE</sequence>
<keyword evidence="3" id="KW-1185">Reference proteome</keyword>
<name>W9RQ58_9ROSA</name>
<dbReference type="PANTHER" id="PTHR31343">
    <property type="entry name" value="T15D22.8"/>
    <property type="match status" value="1"/>
</dbReference>
<reference evidence="3" key="1">
    <citation type="submission" date="2013-01" db="EMBL/GenBank/DDBJ databases">
        <title>Draft Genome Sequence of a Mulberry Tree, Morus notabilis C.K. Schneid.</title>
        <authorList>
            <person name="He N."/>
            <person name="Zhao S."/>
        </authorList>
    </citation>
    <scope>NUCLEOTIDE SEQUENCE</scope>
</reference>
<evidence type="ECO:0000313" key="3">
    <source>
        <dbReference type="Proteomes" id="UP000030645"/>
    </source>
</evidence>
<gene>
    <name evidence="2" type="ORF">L484_004291</name>
</gene>
<feature type="region of interest" description="Disordered" evidence="1">
    <location>
        <begin position="114"/>
        <end position="142"/>
    </location>
</feature>